<sequence>MTFLNRDTTVRALRLSAAGAAVLTLTACGGGGEAGSGGDSGGGKAEGASAGEAWQKVRTQIEEADSFRVTMEDDSQGQKATVDLAGHVDAPNSEMSVKSEGEQAMETTVREVDGKAYTKSSQFGGDKWMEQEVPKDKGGFMKQFHQEMLDGLPAGDALKDVESQREEVEVDGEKGYRYTVPEDVESAKQDDSKKKGEGKDGAGETATNMSNVSAFVVSEDDELLALEIDESRGQDSGEKKDGEKKGDEKKDESVEVQFSDWDSVEKAKAPKDDQVMKPEDMSSR</sequence>
<feature type="compositionally biased region" description="Gly residues" evidence="1">
    <location>
        <begin position="32"/>
        <end position="45"/>
    </location>
</feature>
<dbReference type="Gene3D" id="2.50.20.20">
    <property type="match status" value="1"/>
</dbReference>
<gene>
    <name evidence="2" type="ORF">HDA30_001936</name>
</gene>
<feature type="compositionally biased region" description="Basic and acidic residues" evidence="1">
    <location>
        <begin position="161"/>
        <end position="176"/>
    </location>
</feature>
<dbReference type="EMBL" id="JACHNA010000001">
    <property type="protein sequence ID" value="MBB4736428.1"/>
    <property type="molecule type" value="Genomic_DNA"/>
</dbReference>
<feature type="compositionally biased region" description="Basic and acidic residues" evidence="1">
    <location>
        <begin position="229"/>
        <end position="253"/>
    </location>
</feature>
<organism evidence="2 3">
    <name type="scientific">Micrococcus cohnii</name>
    <dbReference type="NCBI Taxonomy" id="993416"/>
    <lineage>
        <taxon>Bacteria</taxon>
        <taxon>Bacillati</taxon>
        <taxon>Actinomycetota</taxon>
        <taxon>Actinomycetes</taxon>
        <taxon>Micrococcales</taxon>
        <taxon>Micrococcaceae</taxon>
        <taxon>Micrococcus</taxon>
    </lineage>
</organism>
<evidence type="ECO:0000256" key="1">
    <source>
        <dbReference type="SAM" id="MobiDB-lite"/>
    </source>
</evidence>
<comment type="caution">
    <text evidence="2">The sequence shown here is derived from an EMBL/GenBank/DDBJ whole genome shotgun (WGS) entry which is preliminary data.</text>
</comment>
<feature type="compositionally biased region" description="Basic and acidic residues" evidence="1">
    <location>
        <begin position="263"/>
        <end position="284"/>
    </location>
</feature>
<dbReference type="AlphaFoldDB" id="A0A7W7M4B6"/>
<keyword evidence="3" id="KW-1185">Reference proteome</keyword>
<protein>
    <recommendedName>
        <fullName evidence="4">Lipoprotein</fullName>
    </recommendedName>
</protein>
<feature type="region of interest" description="Disordered" evidence="1">
    <location>
        <begin position="32"/>
        <end position="53"/>
    </location>
</feature>
<reference evidence="2 3" key="1">
    <citation type="submission" date="2020-08" db="EMBL/GenBank/DDBJ databases">
        <title>Sequencing the genomes of 1000 actinobacteria strains.</title>
        <authorList>
            <person name="Klenk H.-P."/>
        </authorList>
    </citation>
    <scope>NUCLEOTIDE SEQUENCE [LARGE SCALE GENOMIC DNA]</scope>
    <source>
        <strain evidence="2 3">DSM 23974</strain>
    </source>
</reference>
<dbReference type="PROSITE" id="PS51257">
    <property type="entry name" value="PROKAR_LIPOPROTEIN"/>
    <property type="match status" value="1"/>
</dbReference>
<evidence type="ECO:0008006" key="4">
    <source>
        <dbReference type="Google" id="ProtNLM"/>
    </source>
</evidence>
<feature type="compositionally biased region" description="Acidic residues" evidence="1">
    <location>
        <begin position="218"/>
        <end position="228"/>
    </location>
</feature>
<evidence type="ECO:0000313" key="2">
    <source>
        <dbReference type="EMBL" id="MBB4736428.1"/>
    </source>
</evidence>
<name>A0A7W7M4B6_9MICC</name>
<proteinExistence type="predicted"/>
<dbReference type="RefSeq" id="WP_184242055.1">
    <property type="nucleotide sequence ID" value="NZ_JACHNA010000001.1"/>
</dbReference>
<feature type="region of interest" description="Disordered" evidence="1">
    <location>
        <begin position="161"/>
        <end position="284"/>
    </location>
</feature>
<dbReference type="Proteomes" id="UP000540191">
    <property type="component" value="Unassembled WGS sequence"/>
</dbReference>
<accession>A0A7W7M4B6</accession>
<evidence type="ECO:0000313" key="3">
    <source>
        <dbReference type="Proteomes" id="UP000540191"/>
    </source>
</evidence>
<feature type="compositionally biased region" description="Basic and acidic residues" evidence="1">
    <location>
        <begin position="185"/>
        <end position="202"/>
    </location>
</feature>